<feature type="transmembrane region" description="Helical" evidence="1">
    <location>
        <begin position="165"/>
        <end position="186"/>
    </location>
</feature>
<sequence length="446" mass="49765">MEYNKDYRLLKLIKSAIARRFDLHVDKADEQDVVLSIKKNSDFIGANLWTLIFAIFIASIGLNVNSTAVIIGAMLISPLMGPIMGIGLGIGINDFELVKKGIRNLLIATLISIATSTFYFWITPLHDAQSELLARTTPSVWDVFIAFFGGLAGIVAGTRKEKSNVIPGVAIATALMPPLCTAGFGLASGHFYYFLGAIYLYFINSVFICISTFLIVRFLKFRKKRFEDKAYEKKVSRYIFIIILVTVAPSVYLAYGIVQKSIFATNAQKFISEQFKFKNTQVVNKTVAYDARGGEIDLLLIGYELPNTTIDSLRSKMGQYNLHNTKLNIRQGLNAKQEIDFSQIKASILEDVFKKDSSARIAADQKVPVLSKTFPDISQEIKALYPYFNYYAVANTVIHRADTTATDTVTLALVKFSQPMSVSEATKLRTWLKSRLNADSVQLVIQ</sequence>
<feature type="transmembrane region" description="Helical" evidence="1">
    <location>
        <begin position="104"/>
        <end position="121"/>
    </location>
</feature>
<feature type="transmembrane region" description="Helical" evidence="1">
    <location>
        <begin position="43"/>
        <end position="62"/>
    </location>
</feature>
<dbReference type="AlphaFoldDB" id="A0A1H4CVQ0"/>
<evidence type="ECO:0000256" key="1">
    <source>
        <dbReference type="SAM" id="Phobius"/>
    </source>
</evidence>
<keyword evidence="3" id="KW-1185">Reference proteome</keyword>
<dbReference type="InterPro" id="IPR005240">
    <property type="entry name" value="DUF389"/>
</dbReference>
<dbReference type="Pfam" id="PF04087">
    <property type="entry name" value="DUF389"/>
    <property type="match status" value="1"/>
</dbReference>
<proteinExistence type="predicted"/>
<feature type="transmembrane region" description="Helical" evidence="1">
    <location>
        <begin position="141"/>
        <end position="158"/>
    </location>
</feature>
<evidence type="ECO:0000313" key="3">
    <source>
        <dbReference type="Proteomes" id="UP000199041"/>
    </source>
</evidence>
<gene>
    <name evidence="2" type="ORF">SAMN05192529_13717</name>
</gene>
<dbReference type="STRING" id="551991.SAMN05192529_13717"/>
<dbReference type="RefSeq" id="WP_091401336.1">
    <property type="nucleotide sequence ID" value="NZ_FNQY01000037.1"/>
</dbReference>
<feature type="transmembrane region" description="Helical" evidence="1">
    <location>
        <begin position="68"/>
        <end position="92"/>
    </location>
</feature>
<dbReference type="OrthoDB" id="9790659at2"/>
<dbReference type="EMBL" id="FNQY01000037">
    <property type="protein sequence ID" value="SEA64192.1"/>
    <property type="molecule type" value="Genomic_DNA"/>
</dbReference>
<feature type="transmembrane region" description="Helical" evidence="1">
    <location>
        <begin position="192"/>
        <end position="216"/>
    </location>
</feature>
<evidence type="ECO:0000313" key="2">
    <source>
        <dbReference type="EMBL" id="SEA64192.1"/>
    </source>
</evidence>
<dbReference type="PANTHER" id="PTHR20992:SF9">
    <property type="entry name" value="AT15442P-RELATED"/>
    <property type="match status" value="1"/>
</dbReference>
<feature type="transmembrane region" description="Helical" evidence="1">
    <location>
        <begin position="237"/>
        <end position="258"/>
    </location>
</feature>
<name>A0A1H4CVQ0_9BACT</name>
<dbReference type="PANTHER" id="PTHR20992">
    <property type="entry name" value="AT15442P-RELATED"/>
    <property type="match status" value="1"/>
</dbReference>
<protein>
    <submittedName>
        <fullName evidence="2">TIGR00341 family protein</fullName>
    </submittedName>
</protein>
<dbReference type="NCBIfam" id="TIGR00341">
    <property type="entry name" value="TIGR00341 family protein"/>
    <property type="match status" value="1"/>
</dbReference>
<keyword evidence="1" id="KW-1133">Transmembrane helix</keyword>
<accession>A0A1H4CVQ0</accession>
<keyword evidence="1" id="KW-0812">Transmembrane</keyword>
<organism evidence="2 3">
    <name type="scientific">Arachidicoccus rhizosphaerae</name>
    <dbReference type="NCBI Taxonomy" id="551991"/>
    <lineage>
        <taxon>Bacteria</taxon>
        <taxon>Pseudomonadati</taxon>
        <taxon>Bacteroidota</taxon>
        <taxon>Chitinophagia</taxon>
        <taxon>Chitinophagales</taxon>
        <taxon>Chitinophagaceae</taxon>
        <taxon>Arachidicoccus</taxon>
    </lineage>
</organism>
<reference evidence="2 3" key="1">
    <citation type="submission" date="2016-10" db="EMBL/GenBank/DDBJ databases">
        <authorList>
            <person name="de Groot N.N."/>
        </authorList>
    </citation>
    <scope>NUCLEOTIDE SEQUENCE [LARGE SCALE GENOMIC DNA]</scope>
    <source>
        <strain evidence="2 3">Vu-144</strain>
    </source>
</reference>
<dbReference type="Proteomes" id="UP000199041">
    <property type="component" value="Unassembled WGS sequence"/>
</dbReference>
<keyword evidence="1" id="KW-0472">Membrane</keyword>